<dbReference type="EMBL" id="PYLZ01000007">
    <property type="protein sequence ID" value="PSW23708.1"/>
    <property type="molecule type" value="Genomic_DNA"/>
</dbReference>
<feature type="transmembrane region" description="Helical" evidence="7">
    <location>
        <begin position="178"/>
        <end position="198"/>
    </location>
</feature>
<feature type="transmembrane region" description="Helical" evidence="7">
    <location>
        <begin position="154"/>
        <end position="172"/>
    </location>
</feature>
<feature type="transmembrane region" description="Helical" evidence="7">
    <location>
        <begin position="270"/>
        <end position="291"/>
    </location>
</feature>
<name>A0A0J8V6Y5_9GAMM</name>
<dbReference type="RefSeq" id="WP_048900470.1">
    <property type="nucleotide sequence ID" value="NZ_AP024852.1"/>
</dbReference>
<evidence type="ECO:0000259" key="8">
    <source>
        <dbReference type="Pfam" id="PF01757"/>
    </source>
</evidence>
<dbReference type="Pfam" id="PF01757">
    <property type="entry name" value="Acyl_transf_3"/>
    <property type="match status" value="1"/>
</dbReference>
<comment type="similarity">
    <text evidence="2">Belongs to the acyltransferase 3 family.</text>
</comment>
<feature type="transmembrane region" description="Helical" evidence="7">
    <location>
        <begin position="205"/>
        <end position="228"/>
    </location>
</feature>
<dbReference type="Proteomes" id="UP000240481">
    <property type="component" value="Unassembled WGS sequence"/>
</dbReference>
<proteinExistence type="inferred from homology"/>
<evidence type="ECO:0000256" key="2">
    <source>
        <dbReference type="ARBA" id="ARBA00007400"/>
    </source>
</evidence>
<evidence type="ECO:0000313" key="10">
    <source>
        <dbReference type="Proteomes" id="UP000240481"/>
    </source>
</evidence>
<evidence type="ECO:0000256" key="1">
    <source>
        <dbReference type="ARBA" id="ARBA00004651"/>
    </source>
</evidence>
<evidence type="ECO:0000256" key="4">
    <source>
        <dbReference type="ARBA" id="ARBA00022692"/>
    </source>
</evidence>
<accession>A0A0J8V6Y5</accession>
<evidence type="ECO:0000313" key="9">
    <source>
        <dbReference type="EMBL" id="PSW23708.1"/>
    </source>
</evidence>
<evidence type="ECO:0000256" key="7">
    <source>
        <dbReference type="SAM" id="Phobius"/>
    </source>
</evidence>
<comment type="subcellular location">
    <subcellularLocation>
        <location evidence="1">Cell membrane</location>
        <topology evidence="1">Multi-pass membrane protein</topology>
    </subcellularLocation>
</comment>
<organism evidence="9 10">
    <name type="scientific">Photobacterium swingsii</name>
    <dbReference type="NCBI Taxonomy" id="680026"/>
    <lineage>
        <taxon>Bacteria</taxon>
        <taxon>Pseudomonadati</taxon>
        <taxon>Pseudomonadota</taxon>
        <taxon>Gammaproteobacteria</taxon>
        <taxon>Vibrionales</taxon>
        <taxon>Vibrionaceae</taxon>
        <taxon>Photobacterium</taxon>
    </lineage>
</organism>
<reference evidence="9 10" key="1">
    <citation type="submission" date="2018-01" db="EMBL/GenBank/DDBJ databases">
        <title>Whole genome sequencing of Histamine producing bacteria.</title>
        <authorList>
            <person name="Butler K."/>
        </authorList>
    </citation>
    <scope>NUCLEOTIDE SEQUENCE [LARGE SCALE GENOMIC DNA]</scope>
    <source>
        <strain evidence="9 10">DSM 24669</strain>
    </source>
</reference>
<feature type="transmembrane region" description="Helical" evidence="7">
    <location>
        <begin position="125"/>
        <end position="147"/>
    </location>
</feature>
<evidence type="ECO:0000256" key="6">
    <source>
        <dbReference type="ARBA" id="ARBA00023136"/>
    </source>
</evidence>
<feature type="transmembrane region" description="Helical" evidence="7">
    <location>
        <begin position="240"/>
        <end position="258"/>
    </location>
</feature>
<dbReference type="STRING" id="680026.AB733_20530"/>
<dbReference type="OrthoDB" id="1072135at2"/>
<comment type="caution">
    <text evidence="9">The sequence shown here is derived from an EMBL/GenBank/DDBJ whole genome shotgun (WGS) entry which is preliminary data.</text>
</comment>
<sequence>MRQKIYFFDLLRCVAAVAVVVIHVLGPYREQLGSIANTDWAIAIGFNSVSRWAVPVFIMITGALMLSDRRDFVLSYYLKRRLGKVLIPFLVWSVFYAWLSGASLSGFDGALAWETFTALPFHETYYHLGFFYYFIPLYTVIPFFSWVAGRADRTAMIALTSLWLGLFTLFFFDVEGPWDHELVLYSGYLLLGYCLLQYQWPSRPWLVVLGGMMLLLTGYNVITVSLAAQDYTVGNWLSYKTINTALIAAMVFSVGRYYGERLQGRTQQTVAFISRYSLGIYLLHPLFLWPVRAFDLYWGSPLIMIPLWTLVCGGLALATSYLLAKYKVTAWLVP</sequence>
<keyword evidence="4 7" id="KW-0812">Transmembrane</keyword>
<keyword evidence="6 7" id="KW-0472">Membrane</keyword>
<dbReference type="PANTHER" id="PTHR40074">
    <property type="entry name" value="O-ACETYLTRANSFERASE WECH"/>
    <property type="match status" value="1"/>
</dbReference>
<dbReference type="GO" id="GO:0009246">
    <property type="term" value="P:enterobacterial common antigen biosynthetic process"/>
    <property type="evidence" value="ECO:0007669"/>
    <property type="project" value="TreeGrafter"/>
</dbReference>
<dbReference type="GO" id="GO:0016413">
    <property type="term" value="F:O-acetyltransferase activity"/>
    <property type="evidence" value="ECO:0007669"/>
    <property type="project" value="TreeGrafter"/>
</dbReference>
<feature type="domain" description="Acyltransferase 3" evidence="8">
    <location>
        <begin position="5"/>
        <end position="324"/>
    </location>
</feature>
<feature type="transmembrane region" description="Helical" evidence="7">
    <location>
        <begin position="85"/>
        <end position="105"/>
    </location>
</feature>
<dbReference type="InterPro" id="IPR002656">
    <property type="entry name" value="Acyl_transf_3_dom"/>
</dbReference>
<evidence type="ECO:0000256" key="3">
    <source>
        <dbReference type="ARBA" id="ARBA00022475"/>
    </source>
</evidence>
<feature type="transmembrane region" description="Helical" evidence="7">
    <location>
        <begin position="40"/>
        <end position="64"/>
    </location>
</feature>
<keyword evidence="3" id="KW-1003">Cell membrane</keyword>
<dbReference type="GO" id="GO:0005886">
    <property type="term" value="C:plasma membrane"/>
    <property type="evidence" value="ECO:0007669"/>
    <property type="project" value="UniProtKB-SubCell"/>
</dbReference>
<protein>
    <submittedName>
        <fullName evidence="9">Acyltransferase</fullName>
    </submittedName>
</protein>
<evidence type="ECO:0000256" key="5">
    <source>
        <dbReference type="ARBA" id="ARBA00022989"/>
    </source>
</evidence>
<feature type="transmembrane region" description="Helical" evidence="7">
    <location>
        <begin position="7"/>
        <end position="28"/>
    </location>
</feature>
<keyword evidence="10" id="KW-1185">Reference proteome</keyword>
<feature type="transmembrane region" description="Helical" evidence="7">
    <location>
        <begin position="303"/>
        <end position="324"/>
    </location>
</feature>
<keyword evidence="5 7" id="KW-1133">Transmembrane helix</keyword>
<keyword evidence="9" id="KW-0012">Acyltransferase</keyword>
<keyword evidence="9" id="KW-0808">Transferase</keyword>
<gene>
    <name evidence="9" type="ORF">C9I94_13455</name>
</gene>
<dbReference type="AlphaFoldDB" id="A0A0J8V6Y5"/>
<dbReference type="PANTHER" id="PTHR40074:SF2">
    <property type="entry name" value="O-ACETYLTRANSFERASE WECH"/>
    <property type="match status" value="1"/>
</dbReference>